<dbReference type="GO" id="GO:0006281">
    <property type="term" value="P:DNA repair"/>
    <property type="evidence" value="ECO:0007669"/>
    <property type="project" value="TreeGrafter"/>
</dbReference>
<dbReference type="SFLD" id="SFLDS00003">
    <property type="entry name" value="Haloacid_Dehalogenase"/>
    <property type="match status" value="1"/>
</dbReference>
<dbReference type="SFLD" id="SFLDG01129">
    <property type="entry name" value="C1.5:_HAD__Beta-PGM__Phosphata"/>
    <property type="match status" value="1"/>
</dbReference>
<dbReference type="Gene3D" id="1.10.150.240">
    <property type="entry name" value="Putative phosphatase, domain 2"/>
    <property type="match status" value="1"/>
</dbReference>
<dbReference type="Pfam" id="PF13419">
    <property type="entry name" value="HAD_2"/>
    <property type="match status" value="1"/>
</dbReference>
<accession>A0A5Q5BKR7</accession>
<evidence type="ECO:0000313" key="1">
    <source>
        <dbReference type="EMBL" id="ABG08853.1"/>
    </source>
</evidence>
<dbReference type="SUPFAM" id="SSF56784">
    <property type="entry name" value="HAD-like"/>
    <property type="match status" value="1"/>
</dbReference>
<dbReference type="AlphaFoldDB" id="A0A5Q5BKR7"/>
<dbReference type="InterPro" id="IPR006439">
    <property type="entry name" value="HAD-SF_hydro_IA"/>
</dbReference>
<gene>
    <name evidence="1" type="ordered locus">Mmcs_2746</name>
</gene>
<protein>
    <submittedName>
        <fullName evidence="1">HAD-superfamily hydrolase subfamily IA, variant 3</fullName>
    </submittedName>
</protein>
<dbReference type="PANTHER" id="PTHR43434:SF16">
    <property type="entry name" value="BLL8046 PROTEIN"/>
    <property type="match status" value="1"/>
</dbReference>
<dbReference type="PANTHER" id="PTHR43434">
    <property type="entry name" value="PHOSPHOGLYCOLATE PHOSPHATASE"/>
    <property type="match status" value="1"/>
</dbReference>
<dbReference type="NCBIfam" id="TIGR01509">
    <property type="entry name" value="HAD-SF-IA-v3"/>
    <property type="match status" value="1"/>
</dbReference>
<dbReference type="GO" id="GO:0008967">
    <property type="term" value="F:phosphoglycolate phosphatase activity"/>
    <property type="evidence" value="ECO:0007669"/>
    <property type="project" value="TreeGrafter"/>
</dbReference>
<dbReference type="KEGG" id="mmc:Mmcs_2746"/>
<dbReference type="Gene3D" id="3.40.50.1000">
    <property type="entry name" value="HAD superfamily/HAD-like"/>
    <property type="match status" value="1"/>
</dbReference>
<dbReference type="InterPro" id="IPR041492">
    <property type="entry name" value="HAD_2"/>
</dbReference>
<sequence>MTNSHSTAGSAPAVLFDIDGTLVDSNYLHVHAWHRSFADEGLTVESWRVHRCIGMDGSTLLDNLVPDADDDTRKRLKDGHSRYYLDDRGLLRLLPGARALLERIKELGLQVVLATSAPEDELDVLREVLDSEDVYSAMTSGEDVDTAKPQPDIVHIALERAGVDAEHAVFVGDAVWDIEACRRAGLTSIGVLSGGVSRGELTEAGARAVFENAEDLRVHIDESPVAALLSRADTNSQAKA</sequence>
<organism evidence="1">
    <name type="scientific">Mycobacterium sp. (strain MCS)</name>
    <dbReference type="NCBI Taxonomy" id="164756"/>
    <lineage>
        <taxon>Bacteria</taxon>
        <taxon>Bacillati</taxon>
        <taxon>Actinomycetota</taxon>
        <taxon>Actinomycetes</taxon>
        <taxon>Mycobacteriales</taxon>
        <taxon>Mycobacteriaceae</taxon>
        <taxon>Mycobacterium</taxon>
    </lineage>
</organism>
<reference evidence="1" key="1">
    <citation type="submission" date="2006-06" db="EMBL/GenBank/DDBJ databases">
        <title>Complete sequence of chromosome of Mycobacterium sp. MCS.</title>
        <authorList>
            <consortium name="US DOE Joint Genome Institute"/>
            <person name="Copeland A."/>
            <person name="Lucas S."/>
            <person name="Lapidus A."/>
            <person name="Barry K."/>
            <person name="Detter J.C."/>
            <person name="Glavina del Rio T."/>
            <person name="Hammon N."/>
            <person name="Israni S."/>
            <person name="Dalin E."/>
            <person name="Tice H."/>
            <person name="Pitluck S."/>
            <person name="Martinez M."/>
            <person name="Schmutz J."/>
            <person name="Larimer F."/>
            <person name="Land M."/>
            <person name="Hauser L."/>
            <person name="Kyrpides N."/>
            <person name="Kim E."/>
            <person name="Miller C.D."/>
            <person name="Hughes J.E."/>
            <person name="Anderson A.J."/>
            <person name="Sims R.C."/>
            <person name="Richardson P."/>
        </authorList>
    </citation>
    <scope>NUCLEOTIDE SEQUENCE [LARGE SCALE GENOMIC DNA]</scope>
    <source>
        <strain evidence="1">MCS</strain>
    </source>
</reference>
<dbReference type="InterPro" id="IPR023214">
    <property type="entry name" value="HAD_sf"/>
</dbReference>
<proteinExistence type="predicted"/>
<keyword evidence="1" id="KW-0378">Hydrolase</keyword>
<dbReference type="EMBL" id="CP000384">
    <property type="protein sequence ID" value="ABG08853.1"/>
    <property type="molecule type" value="Genomic_DNA"/>
</dbReference>
<dbReference type="InterPro" id="IPR023198">
    <property type="entry name" value="PGP-like_dom2"/>
</dbReference>
<name>A0A5Q5BKR7_MYCSS</name>
<dbReference type="GO" id="GO:0005829">
    <property type="term" value="C:cytosol"/>
    <property type="evidence" value="ECO:0007669"/>
    <property type="project" value="TreeGrafter"/>
</dbReference>
<dbReference type="NCBIfam" id="TIGR01549">
    <property type="entry name" value="HAD-SF-IA-v1"/>
    <property type="match status" value="1"/>
</dbReference>
<dbReference type="SFLD" id="SFLDG01135">
    <property type="entry name" value="C1.5.6:_HAD__Beta-PGM__Phospha"/>
    <property type="match status" value="1"/>
</dbReference>
<dbReference type="InterPro" id="IPR036412">
    <property type="entry name" value="HAD-like_sf"/>
</dbReference>
<dbReference type="InterPro" id="IPR050155">
    <property type="entry name" value="HAD-like_hydrolase_sf"/>
</dbReference>